<dbReference type="PROSITE" id="PS50928">
    <property type="entry name" value="ABC_TM1"/>
    <property type="match status" value="1"/>
</dbReference>
<keyword evidence="2 7" id="KW-0813">Transport</keyword>
<keyword evidence="10" id="KW-1185">Reference proteome</keyword>
<dbReference type="SUPFAM" id="SSF161098">
    <property type="entry name" value="MetI-like"/>
    <property type="match status" value="1"/>
</dbReference>
<dbReference type="EMBL" id="JBHUME010000007">
    <property type="protein sequence ID" value="MFD2612341.1"/>
    <property type="molecule type" value="Genomic_DNA"/>
</dbReference>
<gene>
    <name evidence="9" type="ORF">ACFSUF_07900</name>
</gene>
<evidence type="ECO:0000256" key="1">
    <source>
        <dbReference type="ARBA" id="ARBA00004651"/>
    </source>
</evidence>
<dbReference type="Proteomes" id="UP001597541">
    <property type="component" value="Unassembled WGS sequence"/>
</dbReference>
<comment type="subcellular location">
    <subcellularLocation>
        <location evidence="1 7">Cell membrane</location>
        <topology evidence="1 7">Multi-pass membrane protein</topology>
    </subcellularLocation>
</comment>
<dbReference type="Gene3D" id="1.10.3720.10">
    <property type="entry name" value="MetI-like"/>
    <property type="match status" value="1"/>
</dbReference>
<protein>
    <submittedName>
        <fullName evidence="9">ABC transporter permease</fullName>
    </submittedName>
</protein>
<feature type="transmembrane region" description="Helical" evidence="7">
    <location>
        <begin position="176"/>
        <end position="200"/>
    </location>
</feature>
<dbReference type="PANTHER" id="PTHR30151">
    <property type="entry name" value="ALKANE SULFONATE ABC TRANSPORTER-RELATED, MEMBRANE SUBUNIT"/>
    <property type="match status" value="1"/>
</dbReference>
<feature type="transmembrane region" description="Helical" evidence="7">
    <location>
        <begin position="62"/>
        <end position="89"/>
    </location>
</feature>
<keyword evidence="4 7" id="KW-0812">Transmembrane</keyword>
<feature type="transmembrane region" description="Helical" evidence="7">
    <location>
        <begin position="220"/>
        <end position="241"/>
    </location>
</feature>
<comment type="caution">
    <text evidence="9">The sequence shown here is derived from an EMBL/GenBank/DDBJ whole genome shotgun (WGS) entry which is preliminary data.</text>
</comment>
<dbReference type="Pfam" id="PF00528">
    <property type="entry name" value="BPD_transp_1"/>
    <property type="match status" value="1"/>
</dbReference>
<sequence length="259" mass="28207">MNGHRNRPLWSALAGIAAFLLIWQAATSVFAISEWLLPSPWQVAKEAFVSADRVWMHSQSTAMLAAGGFALSVAMGLLCAVLLHLFPLLRELAQPFLILSQSVPSIVLAPLLVLWLGFGIMPKLVIIVLVCFFPVLIAALGGFAQADRTMLQYLQMIGSSRLQIFRKLEFPGALPALFSGLRISATYSITGAVIAEWLGAEKGIGVYMTLASSSYRADRVFVAIGVIVALSLLLFGLVQVLERYLIPWNRKGGRGKVHE</sequence>
<comment type="similarity">
    <text evidence="7">Belongs to the binding-protein-dependent transport system permease family.</text>
</comment>
<dbReference type="InterPro" id="IPR035906">
    <property type="entry name" value="MetI-like_sf"/>
</dbReference>
<feature type="domain" description="ABC transmembrane type-1" evidence="8">
    <location>
        <begin position="58"/>
        <end position="239"/>
    </location>
</feature>
<keyword evidence="5 7" id="KW-1133">Transmembrane helix</keyword>
<evidence type="ECO:0000256" key="4">
    <source>
        <dbReference type="ARBA" id="ARBA00022692"/>
    </source>
</evidence>
<keyword evidence="6 7" id="KW-0472">Membrane</keyword>
<evidence type="ECO:0000259" key="8">
    <source>
        <dbReference type="PROSITE" id="PS50928"/>
    </source>
</evidence>
<evidence type="ECO:0000256" key="7">
    <source>
        <dbReference type="RuleBase" id="RU363032"/>
    </source>
</evidence>
<feature type="transmembrane region" description="Helical" evidence="7">
    <location>
        <begin position="124"/>
        <end position="144"/>
    </location>
</feature>
<keyword evidence="3" id="KW-1003">Cell membrane</keyword>
<organism evidence="9 10">
    <name type="scientific">Paenibacillus gansuensis</name>
    <dbReference type="NCBI Taxonomy" id="306542"/>
    <lineage>
        <taxon>Bacteria</taxon>
        <taxon>Bacillati</taxon>
        <taxon>Bacillota</taxon>
        <taxon>Bacilli</taxon>
        <taxon>Bacillales</taxon>
        <taxon>Paenibacillaceae</taxon>
        <taxon>Paenibacillus</taxon>
    </lineage>
</organism>
<reference evidence="10" key="1">
    <citation type="journal article" date="2019" name="Int. J. Syst. Evol. Microbiol.">
        <title>The Global Catalogue of Microorganisms (GCM) 10K type strain sequencing project: providing services to taxonomists for standard genome sequencing and annotation.</title>
        <authorList>
            <consortium name="The Broad Institute Genomics Platform"/>
            <consortium name="The Broad Institute Genome Sequencing Center for Infectious Disease"/>
            <person name="Wu L."/>
            <person name="Ma J."/>
        </authorList>
    </citation>
    <scope>NUCLEOTIDE SEQUENCE [LARGE SCALE GENOMIC DNA]</scope>
    <source>
        <strain evidence="10">KCTC 3950</strain>
    </source>
</reference>
<name>A0ABW5PAM1_9BACL</name>
<evidence type="ECO:0000256" key="6">
    <source>
        <dbReference type="ARBA" id="ARBA00023136"/>
    </source>
</evidence>
<evidence type="ECO:0000256" key="5">
    <source>
        <dbReference type="ARBA" id="ARBA00022989"/>
    </source>
</evidence>
<accession>A0ABW5PAM1</accession>
<dbReference type="InterPro" id="IPR000515">
    <property type="entry name" value="MetI-like"/>
</dbReference>
<dbReference type="PANTHER" id="PTHR30151:SF20">
    <property type="entry name" value="ABC TRANSPORTER PERMEASE PROTEIN HI_0355-RELATED"/>
    <property type="match status" value="1"/>
</dbReference>
<evidence type="ECO:0000256" key="3">
    <source>
        <dbReference type="ARBA" id="ARBA00022475"/>
    </source>
</evidence>
<dbReference type="RefSeq" id="WP_377601830.1">
    <property type="nucleotide sequence ID" value="NZ_JBHUME010000007.1"/>
</dbReference>
<dbReference type="CDD" id="cd06261">
    <property type="entry name" value="TM_PBP2"/>
    <property type="match status" value="1"/>
</dbReference>
<evidence type="ECO:0000313" key="10">
    <source>
        <dbReference type="Proteomes" id="UP001597541"/>
    </source>
</evidence>
<proteinExistence type="inferred from homology"/>
<feature type="transmembrane region" description="Helical" evidence="7">
    <location>
        <begin position="96"/>
        <end position="118"/>
    </location>
</feature>
<evidence type="ECO:0000256" key="2">
    <source>
        <dbReference type="ARBA" id="ARBA00022448"/>
    </source>
</evidence>
<evidence type="ECO:0000313" key="9">
    <source>
        <dbReference type="EMBL" id="MFD2612341.1"/>
    </source>
</evidence>